<evidence type="ECO:0000256" key="5">
    <source>
        <dbReference type="ARBA" id="ARBA00023242"/>
    </source>
</evidence>
<evidence type="ECO:0000256" key="3">
    <source>
        <dbReference type="ARBA" id="ARBA00023125"/>
    </source>
</evidence>
<evidence type="ECO:0000313" key="7">
    <source>
        <dbReference type="EMBL" id="KAI3955036.1"/>
    </source>
</evidence>
<dbReference type="Proteomes" id="UP001202328">
    <property type="component" value="Unassembled WGS sequence"/>
</dbReference>
<comment type="caution">
    <text evidence="7">The sequence shown here is derived from an EMBL/GenBank/DDBJ whole genome shotgun (WGS) entry which is preliminary data.</text>
</comment>
<keyword evidence="5" id="KW-0539">Nucleus</keyword>
<accession>A0AAD4TGD9</accession>
<proteinExistence type="predicted"/>
<dbReference type="AlphaFoldDB" id="A0AAD4TGD9"/>
<evidence type="ECO:0000259" key="6">
    <source>
        <dbReference type="PROSITE" id="PS50811"/>
    </source>
</evidence>
<comment type="subcellular location">
    <subcellularLocation>
        <location evidence="1">Nucleus</location>
    </subcellularLocation>
</comment>
<keyword evidence="3" id="KW-0238">DNA-binding</keyword>
<dbReference type="InterPro" id="IPR003657">
    <property type="entry name" value="WRKY_dom"/>
</dbReference>
<protein>
    <recommendedName>
        <fullName evidence="6">WRKY domain-containing protein</fullName>
    </recommendedName>
</protein>
<gene>
    <name evidence="7" type="ORF">MKW98_005039</name>
</gene>
<dbReference type="PANTHER" id="PTHR32096:SF36">
    <property type="entry name" value="WRKY TRANSCRIPTION FACTOR 41-RELATED"/>
    <property type="match status" value="1"/>
</dbReference>
<dbReference type="SUPFAM" id="SSF118290">
    <property type="entry name" value="WRKY DNA-binding domain"/>
    <property type="match status" value="1"/>
</dbReference>
<dbReference type="InterPro" id="IPR036576">
    <property type="entry name" value="WRKY_dom_sf"/>
</dbReference>
<dbReference type="PROSITE" id="PS50811">
    <property type="entry name" value="WRKY"/>
    <property type="match status" value="1"/>
</dbReference>
<dbReference type="GO" id="GO:0003700">
    <property type="term" value="F:DNA-binding transcription factor activity"/>
    <property type="evidence" value="ECO:0007669"/>
    <property type="project" value="InterPro"/>
</dbReference>
<dbReference type="GO" id="GO:0000976">
    <property type="term" value="F:transcription cis-regulatory region binding"/>
    <property type="evidence" value="ECO:0007669"/>
    <property type="project" value="TreeGrafter"/>
</dbReference>
<evidence type="ECO:0000256" key="1">
    <source>
        <dbReference type="ARBA" id="ARBA00004123"/>
    </source>
</evidence>
<name>A0AAD4TGD9_9MAGN</name>
<evidence type="ECO:0000256" key="2">
    <source>
        <dbReference type="ARBA" id="ARBA00023015"/>
    </source>
</evidence>
<sequence>MDDNIDKKRLIIKEQIEEARELLKELQTKINPSSLSGHDLMTNILCSVETSLTMLNPVNVETKSIPQSSLGHVRNGHLFSECNSDSRKRYRKPAVRWTEQVRVSAQTGLQGPIDDGYAWRKYGQKNILEAKHHRSYYKCSYGKTQGCLARKQVQRSELDWSIFDVTYIGKHSCIETPELLSMRYSHNKHQHDQRCHPNYLKERKEDKPLGETYINFQASSVQSEKGNDKQLKSYPSFSICSTTSLQPNIGNCLEASKNHLVSTSTKTESRSPSPTFISTPTASESNYKIHNVVGYNIGEGSLQTTADSRDAKDHHMIISPTVSATSSSMHSCSNLMDSIWDWDFPIDYSRPHF</sequence>
<reference evidence="7" key="1">
    <citation type="submission" date="2022-04" db="EMBL/GenBank/DDBJ databases">
        <title>A functionally conserved STORR gene fusion in Papaver species that diverged 16.8 million years ago.</title>
        <authorList>
            <person name="Catania T."/>
        </authorList>
    </citation>
    <scope>NUCLEOTIDE SEQUENCE</scope>
    <source>
        <strain evidence="7">S-188037</strain>
    </source>
</reference>
<dbReference type="Gene3D" id="2.20.25.80">
    <property type="entry name" value="WRKY domain"/>
    <property type="match status" value="1"/>
</dbReference>
<dbReference type="Pfam" id="PF03106">
    <property type="entry name" value="WRKY"/>
    <property type="match status" value="1"/>
</dbReference>
<organism evidence="7 8">
    <name type="scientific">Papaver atlanticum</name>
    <dbReference type="NCBI Taxonomy" id="357466"/>
    <lineage>
        <taxon>Eukaryota</taxon>
        <taxon>Viridiplantae</taxon>
        <taxon>Streptophyta</taxon>
        <taxon>Embryophyta</taxon>
        <taxon>Tracheophyta</taxon>
        <taxon>Spermatophyta</taxon>
        <taxon>Magnoliopsida</taxon>
        <taxon>Ranunculales</taxon>
        <taxon>Papaveraceae</taxon>
        <taxon>Papaveroideae</taxon>
        <taxon>Papaver</taxon>
    </lineage>
</organism>
<feature type="domain" description="WRKY" evidence="6">
    <location>
        <begin position="108"/>
        <end position="172"/>
    </location>
</feature>
<keyword evidence="2" id="KW-0805">Transcription regulation</keyword>
<keyword evidence="4" id="KW-0804">Transcription</keyword>
<evidence type="ECO:0000256" key="4">
    <source>
        <dbReference type="ARBA" id="ARBA00023163"/>
    </source>
</evidence>
<keyword evidence="8" id="KW-1185">Reference proteome</keyword>
<evidence type="ECO:0000313" key="8">
    <source>
        <dbReference type="Proteomes" id="UP001202328"/>
    </source>
</evidence>
<dbReference type="PANTHER" id="PTHR32096">
    <property type="entry name" value="WRKY TRANSCRIPTION FACTOR 30-RELATED-RELATED"/>
    <property type="match status" value="1"/>
</dbReference>
<dbReference type="EMBL" id="JAJJMB010001820">
    <property type="protein sequence ID" value="KAI3955036.1"/>
    <property type="molecule type" value="Genomic_DNA"/>
</dbReference>
<dbReference type="InterPro" id="IPR044810">
    <property type="entry name" value="WRKY_plant"/>
</dbReference>
<dbReference type="SMART" id="SM00774">
    <property type="entry name" value="WRKY"/>
    <property type="match status" value="1"/>
</dbReference>
<dbReference type="GO" id="GO:0005634">
    <property type="term" value="C:nucleus"/>
    <property type="evidence" value="ECO:0007669"/>
    <property type="project" value="UniProtKB-SubCell"/>
</dbReference>